<gene>
    <name evidence="3" type="ORF">BHAOGJBA_1282</name>
</gene>
<feature type="domain" description="TadE-like" evidence="2">
    <location>
        <begin position="19"/>
        <end position="59"/>
    </location>
</feature>
<dbReference type="Proteomes" id="UP001055247">
    <property type="component" value="Unassembled WGS sequence"/>
</dbReference>
<dbReference type="Pfam" id="PF07811">
    <property type="entry name" value="TadE"/>
    <property type="match status" value="1"/>
</dbReference>
<name>A0AAV4ZHV5_9HYPH</name>
<dbReference type="RefSeq" id="WP_238229770.1">
    <property type="nucleotide sequence ID" value="NZ_BPQO01000004.1"/>
</dbReference>
<keyword evidence="4" id="KW-1185">Reference proteome</keyword>
<accession>A0AAV4ZHV5</accession>
<proteinExistence type="predicted"/>
<evidence type="ECO:0000313" key="4">
    <source>
        <dbReference type="Proteomes" id="UP001055247"/>
    </source>
</evidence>
<reference evidence="3" key="2">
    <citation type="submission" date="2021-08" db="EMBL/GenBank/DDBJ databases">
        <authorList>
            <person name="Tani A."/>
            <person name="Ola A."/>
            <person name="Ogura Y."/>
            <person name="Katsura K."/>
            <person name="Hayashi T."/>
        </authorList>
    </citation>
    <scope>NUCLEOTIDE SEQUENCE</scope>
    <source>
        <strain evidence="3">DSM 16372</strain>
    </source>
</reference>
<keyword evidence="1" id="KW-0812">Transmembrane</keyword>
<feature type="transmembrane region" description="Helical" evidence="1">
    <location>
        <begin position="21"/>
        <end position="44"/>
    </location>
</feature>
<dbReference type="EMBL" id="BPQO01000004">
    <property type="protein sequence ID" value="GJD87777.1"/>
    <property type="molecule type" value="Genomic_DNA"/>
</dbReference>
<sequence>MSGLAGRRALRGFCSDRMGATAVEFAFLAFPFFGVLLVVFQAGLSVLTQQSLDAATDRANRVLFTGAFQAGANGVAAKDRLKAVMCAGSSFVDCNELKVEVTASTTFDTRVVNQPYDAAGRRWNPDFGNVFQCPGGDQVVTIQAALPVPMFTSLLSAHARAMPGGKQLLTSTAVFRSEPYSQGRC</sequence>
<keyword evidence="1" id="KW-1133">Transmembrane helix</keyword>
<keyword evidence="1" id="KW-0472">Membrane</keyword>
<evidence type="ECO:0000259" key="2">
    <source>
        <dbReference type="Pfam" id="PF07811"/>
    </source>
</evidence>
<comment type="caution">
    <text evidence="3">The sequence shown here is derived from an EMBL/GenBank/DDBJ whole genome shotgun (WGS) entry which is preliminary data.</text>
</comment>
<reference evidence="3" key="1">
    <citation type="journal article" date="2016" name="Front. Microbiol.">
        <title>Genome Sequence of the Piezophilic, Mesophilic Sulfate-Reducing Bacterium Desulfovibrio indicus J2T.</title>
        <authorList>
            <person name="Cao J."/>
            <person name="Maignien L."/>
            <person name="Shao Z."/>
            <person name="Alain K."/>
            <person name="Jebbar M."/>
        </authorList>
    </citation>
    <scope>NUCLEOTIDE SEQUENCE</scope>
    <source>
        <strain evidence="3">DSM 16372</strain>
    </source>
</reference>
<evidence type="ECO:0000313" key="3">
    <source>
        <dbReference type="EMBL" id="GJD87777.1"/>
    </source>
</evidence>
<evidence type="ECO:0000256" key="1">
    <source>
        <dbReference type="SAM" id="Phobius"/>
    </source>
</evidence>
<dbReference type="AlphaFoldDB" id="A0AAV4ZHV5"/>
<dbReference type="InterPro" id="IPR012495">
    <property type="entry name" value="TadE-like_dom"/>
</dbReference>
<organism evidence="3 4">
    <name type="scientific">Methylobacterium hispanicum</name>
    <dbReference type="NCBI Taxonomy" id="270350"/>
    <lineage>
        <taxon>Bacteria</taxon>
        <taxon>Pseudomonadati</taxon>
        <taxon>Pseudomonadota</taxon>
        <taxon>Alphaproteobacteria</taxon>
        <taxon>Hyphomicrobiales</taxon>
        <taxon>Methylobacteriaceae</taxon>
        <taxon>Methylobacterium</taxon>
    </lineage>
</organism>
<protein>
    <recommendedName>
        <fullName evidence="2">TadE-like domain-containing protein</fullName>
    </recommendedName>
</protein>